<evidence type="ECO:0000256" key="4">
    <source>
        <dbReference type="SAM" id="MobiDB-lite"/>
    </source>
</evidence>
<dbReference type="PANTHER" id="PTHR10270">
    <property type="entry name" value="SOX TRANSCRIPTION FACTOR"/>
    <property type="match status" value="1"/>
</dbReference>
<dbReference type="InterPro" id="IPR050140">
    <property type="entry name" value="SRY-related_HMG-box_TF-like"/>
</dbReference>
<dbReference type="InterPro" id="IPR036910">
    <property type="entry name" value="HMG_box_dom_sf"/>
</dbReference>
<evidence type="ECO:0000313" key="7">
    <source>
        <dbReference type="Proteomes" id="UP000053593"/>
    </source>
</evidence>
<sequence length="432" mass="48797">MPVLRTGDTQPRPLEVTTDAPRLPALTIVSPTPRAFTFPITHNLDLSDSPCFTPPNSPFEPELNSLAISSSSSCTTSPLMRTLFLTSSLTSVLPSPIWKTSYSLLDYIKRPENAFILFRRKLCEERQAAEEAAAVGMTKKQRQADLSKTISQQWKSLTPKERKYWEDLAKEKKEEHALKYPGYVYRLQRVRDKDRKARNKKRMAKDLSNIMPDPPDETHHSTAKIESSAVCDEIVATQVEDSSSSSLSSTTADIEIPRRRRLSKSVDAEVLERSQNSSPEDLPIKDPPHLFNSSENFSINGGHFNAIGGNMSSSTYNDESNTTMIFNQCIFSNDNLPNKAASSESHTSSNLFMNHPSSTPHFSDSPPISRTTFPRPKRRSRWSITTFIPVYYHYVQPVIMYPMHWISSYCVPMVASCFNYPPAPWGCWNYPG</sequence>
<feature type="region of interest" description="Disordered" evidence="4">
    <location>
        <begin position="194"/>
        <end position="224"/>
    </location>
</feature>
<gene>
    <name evidence="6" type="ORF">GYMLUDRAFT_248699</name>
</gene>
<dbReference type="SUPFAM" id="SSF47095">
    <property type="entry name" value="HMG-box"/>
    <property type="match status" value="1"/>
</dbReference>
<organism evidence="6 7">
    <name type="scientific">Collybiopsis luxurians FD-317 M1</name>
    <dbReference type="NCBI Taxonomy" id="944289"/>
    <lineage>
        <taxon>Eukaryota</taxon>
        <taxon>Fungi</taxon>
        <taxon>Dikarya</taxon>
        <taxon>Basidiomycota</taxon>
        <taxon>Agaricomycotina</taxon>
        <taxon>Agaricomycetes</taxon>
        <taxon>Agaricomycetidae</taxon>
        <taxon>Agaricales</taxon>
        <taxon>Marasmiineae</taxon>
        <taxon>Omphalotaceae</taxon>
        <taxon>Collybiopsis</taxon>
        <taxon>Collybiopsis luxurians</taxon>
    </lineage>
</organism>
<dbReference type="InterPro" id="IPR009071">
    <property type="entry name" value="HMG_box_dom"/>
</dbReference>
<dbReference type="HOGENOM" id="CLU_634694_0_0_1"/>
<dbReference type="PANTHER" id="PTHR10270:SF161">
    <property type="entry name" value="SEX-DETERMINING REGION Y PROTEIN"/>
    <property type="match status" value="1"/>
</dbReference>
<feature type="compositionally biased region" description="Polar residues" evidence="4">
    <location>
        <begin position="340"/>
        <end position="372"/>
    </location>
</feature>
<dbReference type="GO" id="GO:0030154">
    <property type="term" value="P:cell differentiation"/>
    <property type="evidence" value="ECO:0007669"/>
    <property type="project" value="TreeGrafter"/>
</dbReference>
<dbReference type="Pfam" id="PF00505">
    <property type="entry name" value="HMG_box"/>
    <property type="match status" value="1"/>
</dbReference>
<evidence type="ECO:0000256" key="1">
    <source>
        <dbReference type="ARBA" id="ARBA00023125"/>
    </source>
</evidence>
<dbReference type="SMART" id="SM00398">
    <property type="entry name" value="HMG"/>
    <property type="match status" value="1"/>
</dbReference>
<reference evidence="6 7" key="1">
    <citation type="submission" date="2014-04" db="EMBL/GenBank/DDBJ databases">
        <title>Evolutionary Origins and Diversification of the Mycorrhizal Mutualists.</title>
        <authorList>
            <consortium name="DOE Joint Genome Institute"/>
            <consortium name="Mycorrhizal Genomics Consortium"/>
            <person name="Kohler A."/>
            <person name="Kuo A."/>
            <person name="Nagy L.G."/>
            <person name="Floudas D."/>
            <person name="Copeland A."/>
            <person name="Barry K.W."/>
            <person name="Cichocki N."/>
            <person name="Veneault-Fourrey C."/>
            <person name="LaButti K."/>
            <person name="Lindquist E.A."/>
            <person name="Lipzen A."/>
            <person name="Lundell T."/>
            <person name="Morin E."/>
            <person name="Murat C."/>
            <person name="Riley R."/>
            <person name="Ohm R."/>
            <person name="Sun H."/>
            <person name="Tunlid A."/>
            <person name="Henrissat B."/>
            <person name="Grigoriev I.V."/>
            <person name="Hibbett D.S."/>
            <person name="Martin F."/>
        </authorList>
    </citation>
    <scope>NUCLEOTIDE SEQUENCE [LARGE SCALE GENOMIC DNA]</scope>
    <source>
        <strain evidence="6 7">FD-317 M1</strain>
    </source>
</reference>
<keyword evidence="1 3" id="KW-0238">DNA-binding</keyword>
<accession>A0A0D0AXV8</accession>
<keyword evidence="3" id="KW-0539">Nucleus</keyword>
<dbReference type="GO" id="GO:0000978">
    <property type="term" value="F:RNA polymerase II cis-regulatory region sequence-specific DNA binding"/>
    <property type="evidence" value="ECO:0007669"/>
    <property type="project" value="TreeGrafter"/>
</dbReference>
<name>A0A0D0AXV8_9AGAR</name>
<keyword evidence="2" id="KW-0804">Transcription</keyword>
<protein>
    <recommendedName>
        <fullName evidence="5">HMG box domain-containing protein</fullName>
    </recommendedName>
</protein>
<dbReference type="EMBL" id="KN834806">
    <property type="protein sequence ID" value="KIK55450.1"/>
    <property type="molecule type" value="Genomic_DNA"/>
</dbReference>
<dbReference type="GO" id="GO:0000122">
    <property type="term" value="P:negative regulation of transcription by RNA polymerase II"/>
    <property type="evidence" value="ECO:0007669"/>
    <property type="project" value="TreeGrafter"/>
</dbReference>
<dbReference type="PROSITE" id="PS50118">
    <property type="entry name" value="HMG_BOX_2"/>
    <property type="match status" value="1"/>
</dbReference>
<evidence type="ECO:0000256" key="2">
    <source>
        <dbReference type="ARBA" id="ARBA00023163"/>
    </source>
</evidence>
<feature type="region of interest" description="Disordered" evidence="4">
    <location>
        <begin position="340"/>
        <end position="375"/>
    </location>
</feature>
<evidence type="ECO:0000313" key="6">
    <source>
        <dbReference type="EMBL" id="KIK55450.1"/>
    </source>
</evidence>
<keyword evidence="7" id="KW-1185">Reference proteome</keyword>
<feature type="DNA-binding region" description="HMG box" evidence="3">
    <location>
        <begin position="108"/>
        <end position="184"/>
    </location>
</feature>
<dbReference type="OrthoDB" id="6247875at2759"/>
<evidence type="ECO:0000256" key="3">
    <source>
        <dbReference type="PROSITE-ProRule" id="PRU00267"/>
    </source>
</evidence>
<feature type="domain" description="HMG box" evidence="5">
    <location>
        <begin position="108"/>
        <end position="184"/>
    </location>
</feature>
<evidence type="ECO:0000259" key="5">
    <source>
        <dbReference type="PROSITE" id="PS50118"/>
    </source>
</evidence>
<dbReference type="Gene3D" id="1.10.30.10">
    <property type="entry name" value="High mobility group box domain"/>
    <property type="match status" value="1"/>
</dbReference>
<dbReference type="Proteomes" id="UP000053593">
    <property type="component" value="Unassembled WGS sequence"/>
</dbReference>
<dbReference type="CDD" id="cd01389">
    <property type="entry name" value="HMG-box_ROX1-like"/>
    <property type="match status" value="1"/>
</dbReference>
<dbReference type="AlphaFoldDB" id="A0A0D0AXV8"/>
<dbReference type="GO" id="GO:0001228">
    <property type="term" value="F:DNA-binding transcription activator activity, RNA polymerase II-specific"/>
    <property type="evidence" value="ECO:0007669"/>
    <property type="project" value="TreeGrafter"/>
</dbReference>
<dbReference type="GO" id="GO:0005634">
    <property type="term" value="C:nucleus"/>
    <property type="evidence" value="ECO:0007669"/>
    <property type="project" value="UniProtKB-UniRule"/>
</dbReference>
<proteinExistence type="predicted"/>